<sequence>MPAQIHTTFTTASGALCFGTLQNIWSGASKPLSKEIPQDERKTTFSLPAKKGTWNVFRLLDAEGHIPCVWFACHISVDAEVEVDRIIRAAGSTRDEDKVKGKEGGILVFDPFDWGGYGLSAGEARRAAREINEVVTDPVDKSAAVGLSDWAQAKSAIKAWSRKIPADRESTASAVWMYIPSAHNRFGRFGLDDARTAVQSFLFCTWDANKFTRTFFPGCETTLRRHENEKRAELHDRYIREGVDHFLGIDWLNQQDKVKPARNEPVTKKRKTSRKSDSTLVLLGPYDQSEHILSQEDIRVLRVQSGYQGPPPDWYELRRQQERGIMIGGVHSH</sequence>
<dbReference type="Proteomes" id="UP001610563">
    <property type="component" value="Unassembled WGS sequence"/>
</dbReference>
<comment type="caution">
    <text evidence="1">The sequence shown here is derived from an EMBL/GenBank/DDBJ whole genome shotgun (WGS) entry which is preliminary data.</text>
</comment>
<reference evidence="1 2" key="1">
    <citation type="submission" date="2024-07" db="EMBL/GenBank/DDBJ databases">
        <title>Section-level genome sequencing and comparative genomics of Aspergillus sections Usti and Cavernicolus.</title>
        <authorList>
            <consortium name="Lawrence Berkeley National Laboratory"/>
            <person name="Nybo J.L."/>
            <person name="Vesth T.C."/>
            <person name="Theobald S."/>
            <person name="Frisvad J.C."/>
            <person name="Larsen T.O."/>
            <person name="Kjaerboelling I."/>
            <person name="Rothschild-Mancinelli K."/>
            <person name="Lyhne E.K."/>
            <person name="Kogle M.E."/>
            <person name="Barry K."/>
            <person name="Clum A."/>
            <person name="Na H."/>
            <person name="Ledsgaard L."/>
            <person name="Lin J."/>
            <person name="Lipzen A."/>
            <person name="Kuo A."/>
            <person name="Riley R."/>
            <person name="Mondo S."/>
            <person name="Labutti K."/>
            <person name="Haridas S."/>
            <person name="Pangalinan J."/>
            <person name="Salamov A.A."/>
            <person name="Simmons B.A."/>
            <person name="Magnuson J.K."/>
            <person name="Chen J."/>
            <person name="Drula E."/>
            <person name="Henrissat B."/>
            <person name="Wiebenga A."/>
            <person name="Lubbers R.J."/>
            <person name="Gomes A.C."/>
            <person name="Makela M.R."/>
            <person name="Stajich J."/>
            <person name="Grigoriev I.V."/>
            <person name="Mortensen U.H."/>
            <person name="De Vries R.P."/>
            <person name="Baker S.E."/>
            <person name="Andersen M.R."/>
        </authorList>
    </citation>
    <scope>NUCLEOTIDE SEQUENCE [LARGE SCALE GENOMIC DNA]</scope>
    <source>
        <strain evidence="1 2">CBS 209.92</strain>
    </source>
</reference>
<dbReference type="EMBL" id="JBFTWV010000196">
    <property type="protein sequence ID" value="KAL2784073.1"/>
    <property type="molecule type" value="Genomic_DNA"/>
</dbReference>
<evidence type="ECO:0000313" key="1">
    <source>
        <dbReference type="EMBL" id="KAL2784073.1"/>
    </source>
</evidence>
<gene>
    <name evidence="1" type="ORF">BJX66DRAFT_317353</name>
</gene>
<accession>A0ABR4FLD6</accession>
<name>A0ABR4FLD6_9EURO</name>
<keyword evidence="2" id="KW-1185">Reference proteome</keyword>
<proteinExistence type="predicted"/>
<protein>
    <submittedName>
        <fullName evidence="1">Uncharacterized protein</fullName>
    </submittedName>
</protein>
<evidence type="ECO:0000313" key="2">
    <source>
        <dbReference type="Proteomes" id="UP001610563"/>
    </source>
</evidence>
<organism evidence="1 2">
    <name type="scientific">Aspergillus keveii</name>
    <dbReference type="NCBI Taxonomy" id="714993"/>
    <lineage>
        <taxon>Eukaryota</taxon>
        <taxon>Fungi</taxon>
        <taxon>Dikarya</taxon>
        <taxon>Ascomycota</taxon>
        <taxon>Pezizomycotina</taxon>
        <taxon>Eurotiomycetes</taxon>
        <taxon>Eurotiomycetidae</taxon>
        <taxon>Eurotiales</taxon>
        <taxon>Aspergillaceae</taxon>
        <taxon>Aspergillus</taxon>
        <taxon>Aspergillus subgen. Nidulantes</taxon>
    </lineage>
</organism>